<name>A0A6L3N3P2_9BURK</name>
<dbReference type="RefSeq" id="WP_150998504.1">
    <property type="nucleotide sequence ID" value="NZ_CABVPM010000001.1"/>
</dbReference>
<gene>
    <name evidence="1" type="ORF">F7R25_04165</name>
</gene>
<dbReference type="Proteomes" id="UP000473470">
    <property type="component" value="Unassembled WGS sequence"/>
</dbReference>
<accession>A0A6L3N3P2</accession>
<organism evidence="1 2">
    <name type="scientific">Burkholderia stagnalis</name>
    <dbReference type="NCBI Taxonomy" id="1503054"/>
    <lineage>
        <taxon>Bacteria</taxon>
        <taxon>Pseudomonadati</taxon>
        <taxon>Pseudomonadota</taxon>
        <taxon>Betaproteobacteria</taxon>
        <taxon>Burkholderiales</taxon>
        <taxon>Burkholderiaceae</taxon>
        <taxon>Burkholderia</taxon>
        <taxon>Burkholderia cepacia complex</taxon>
    </lineage>
</organism>
<protein>
    <submittedName>
        <fullName evidence="1">Uncharacterized protein</fullName>
    </submittedName>
</protein>
<evidence type="ECO:0000313" key="2">
    <source>
        <dbReference type="Proteomes" id="UP000473470"/>
    </source>
</evidence>
<reference evidence="1 2" key="1">
    <citation type="submission" date="2019-09" db="EMBL/GenBank/DDBJ databases">
        <title>Draft genome sequences of 48 bacterial type strains from the CCUG.</title>
        <authorList>
            <person name="Tunovic T."/>
            <person name="Pineiro-Iglesias B."/>
            <person name="Unosson C."/>
            <person name="Inganas E."/>
            <person name="Ohlen M."/>
            <person name="Cardew S."/>
            <person name="Jensie-Markopoulos S."/>
            <person name="Salva-Serra F."/>
            <person name="Jaen-Luchoro D."/>
            <person name="Karlsson R."/>
            <person name="Svensson-Stadler L."/>
            <person name="Chun J."/>
            <person name="Moore E."/>
        </authorList>
    </citation>
    <scope>NUCLEOTIDE SEQUENCE [LARGE SCALE GENOMIC DNA]</scope>
    <source>
        <strain evidence="1 2">CCUG 65686</strain>
    </source>
</reference>
<sequence length="118" mass="13580">MNKTQITIEDMDRYFQQGRSKMSVPVKALSEDLHQKLMAFGAKPPLFQKLGLGLRQYGDEESVLVPNGLLEEYKANRSMELIDIEKVGFYAMMERLYLQEKLESDLGDRSTTSKKTKI</sequence>
<dbReference type="AlphaFoldDB" id="A0A6L3N3P2"/>
<evidence type="ECO:0000313" key="1">
    <source>
        <dbReference type="EMBL" id="KAB0640700.1"/>
    </source>
</evidence>
<dbReference type="EMBL" id="VZOK01000004">
    <property type="protein sequence ID" value="KAB0640700.1"/>
    <property type="molecule type" value="Genomic_DNA"/>
</dbReference>
<proteinExistence type="predicted"/>
<comment type="caution">
    <text evidence="1">The sequence shown here is derived from an EMBL/GenBank/DDBJ whole genome shotgun (WGS) entry which is preliminary data.</text>
</comment>